<evidence type="ECO:0000256" key="9">
    <source>
        <dbReference type="ARBA" id="ARBA00023012"/>
    </source>
</evidence>
<keyword evidence="4" id="KW-0597">Phosphoprotein</keyword>
<dbReference type="Gene3D" id="1.10.287.130">
    <property type="match status" value="1"/>
</dbReference>
<gene>
    <name evidence="14" type="ORF">IAB51_05490</name>
</gene>
<accession>A0A9D1JZG7</accession>
<comment type="caution">
    <text evidence="14">The sequence shown here is derived from an EMBL/GenBank/DDBJ whole genome shotgun (WGS) entry which is preliminary data.</text>
</comment>
<evidence type="ECO:0000256" key="6">
    <source>
        <dbReference type="ARBA" id="ARBA00022692"/>
    </source>
</evidence>
<dbReference type="Gene3D" id="6.10.340.10">
    <property type="match status" value="1"/>
</dbReference>
<dbReference type="InterPro" id="IPR003661">
    <property type="entry name" value="HisK_dim/P_dom"/>
</dbReference>
<evidence type="ECO:0000256" key="4">
    <source>
        <dbReference type="ARBA" id="ARBA00022553"/>
    </source>
</evidence>
<evidence type="ECO:0000259" key="13">
    <source>
        <dbReference type="PROSITE" id="PS50885"/>
    </source>
</evidence>
<evidence type="ECO:0000256" key="5">
    <source>
        <dbReference type="ARBA" id="ARBA00022679"/>
    </source>
</evidence>
<feature type="transmembrane region" description="Helical" evidence="11">
    <location>
        <begin position="12"/>
        <end position="38"/>
    </location>
</feature>
<keyword evidence="5" id="KW-0808">Transferase</keyword>
<keyword evidence="9" id="KW-0902">Two-component regulatory system</keyword>
<dbReference type="InterPro" id="IPR005467">
    <property type="entry name" value="His_kinase_dom"/>
</dbReference>
<dbReference type="EC" id="2.7.13.3" evidence="3"/>
<proteinExistence type="predicted"/>
<feature type="domain" description="HAMP" evidence="13">
    <location>
        <begin position="195"/>
        <end position="247"/>
    </location>
</feature>
<dbReference type="EMBL" id="DVJP01000038">
    <property type="protein sequence ID" value="HIS76250.1"/>
    <property type="molecule type" value="Genomic_DNA"/>
</dbReference>
<sequence>MTIKKRLFLSNILMIIIPAFLSVLALAAGLFLFFVTAFPHAEYRLGFHAELVEIRYDAAELAADWLSELDSRRKSEMESHLAQLAEENRLTIQIFDGIDLLLQLGDGMGTAQEDLEYALAALDGDGTVSNGEYDLFGTEISANGSNYLLRIANPVVTLPKHSLKAWVVGIGFLMIVLVCFIIFLTNRFLTRFVFRKIADPLKTLAEGVRQIRDGNLTHQIAYGEADEFQPVCEDFNEMARRLKASVEQTQKEEESRKELLASISHDIRSPLTSIRAYVEGLLDGVADTREKQALYLSTIRKKTVEINQMVKKLFLFSKMELGECPYNPKRLDITKEIREFILASSDEYLGRGLRIELRSLPEAAAVEADPTYFRSILQNLLDNSAKYKGKETGTAAISGEISAEKFFLYVDDDGPGVPEEALPKLFDVFYRSDPSRKNPNQGSGLGLAIVAKSAARMGGAVHAENRPEGGLRVVLEFPLKRE</sequence>
<protein>
    <recommendedName>
        <fullName evidence="3">histidine kinase</fullName>
        <ecNumber evidence="3">2.7.13.3</ecNumber>
    </recommendedName>
</protein>
<dbReference type="SUPFAM" id="SSF55874">
    <property type="entry name" value="ATPase domain of HSP90 chaperone/DNA topoisomerase II/histidine kinase"/>
    <property type="match status" value="1"/>
</dbReference>
<evidence type="ECO:0000256" key="10">
    <source>
        <dbReference type="ARBA" id="ARBA00023136"/>
    </source>
</evidence>
<keyword evidence="8 11" id="KW-1133">Transmembrane helix</keyword>
<evidence type="ECO:0000259" key="12">
    <source>
        <dbReference type="PROSITE" id="PS50109"/>
    </source>
</evidence>
<evidence type="ECO:0000256" key="1">
    <source>
        <dbReference type="ARBA" id="ARBA00000085"/>
    </source>
</evidence>
<dbReference type="SMART" id="SM00387">
    <property type="entry name" value="HATPase_c"/>
    <property type="match status" value="1"/>
</dbReference>
<dbReference type="InterPro" id="IPR050398">
    <property type="entry name" value="HssS/ArlS-like"/>
</dbReference>
<organism evidence="14 15">
    <name type="scientific">Candidatus Merdivicinus excrementipullorum</name>
    <dbReference type="NCBI Taxonomy" id="2840867"/>
    <lineage>
        <taxon>Bacteria</taxon>
        <taxon>Bacillati</taxon>
        <taxon>Bacillota</taxon>
        <taxon>Clostridia</taxon>
        <taxon>Eubacteriales</taxon>
        <taxon>Oscillospiraceae</taxon>
        <taxon>Oscillospiraceae incertae sedis</taxon>
        <taxon>Candidatus Merdivicinus</taxon>
    </lineage>
</organism>
<dbReference type="InterPro" id="IPR003660">
    <property type="entry name" value="HAMP_dom"/>
</dbReference>
<dbReference type="SMART" id="SM00388">
    <property type="entry name" value="HisKA"/>
    <property type="match status" value="1"/>
</dbReference>
<evidence type="ECO:0000256" key="7">
    <source>
        <dbReference type="ARBA" id="ARBA00022777"/>
    </source>
</evidence>
<dbReference type="Pfam" id="PF02518">
    <property type="entry name" value="HATPase_c"/>
    <property type="match status" value="1"/>
</dbReference>
<dbReference type="PRINTS" id="PR00344">
    <property type="entry name" value="BCTRLSENSOR"/>
</dbReference>
<dbReference type="InterPro" id="IPR004358">
    <property type="entry name" value="Sig_transdc_His_kin-like_C"/>
</dbReference>
<dbReference type="Pfam" id="PF00672">
    <property type="entry name" value="HAMP"/>
    <property type="match status" value="1"/>
</dbReference>
<dbReference type="PROSITE" id="PS50109">
    <property type="entry name" value="HIS_KIN"/>
    <property type="match status" value="1"/>
</dbReference>
<evidence type="ECO:0000256" key="8">
    <source>
        <dbReference type="ARBA" id="ARBA00022989"/>
    </source>
</evidence>
<dbReference type="AlphaFoldDB" id="A0A9D1JZG7"/>
<dbReference type="SUPFAM" id="SSF47384">
    <property type="entry name" value="Homodimeric domain of signal transducing histidine kinase"/>
    <property type="match status" value="1"/>
</dbReference>
<comment type="subcellular location">
    <subcellularLocation>
        <location evidence="2">Membrane</location>
        <topology evidence="2">Multi-pass membrane protein</topology>
    </subcellularLocation>
</comment>
<evidence type="ECO:0000256" key="11">
    <source>
        <dbReference type="SAM" id="Phobius"/>
    </source>
</evidence>
<dbReference type="SMART" id="SM00304">
    <property type="entry name" value="HAMP"/>
    <property type="match status" value="1"/>
</dbReference>
<dbReference type="InterPro" id="IPR036890">
    <property type="entry name" value="HATPase_C_sf"/>
</dbReference>
<dbReference type="CDD" id="cd06225">
    <property type="entry name" value="HAMP"/>
    <property type="match status" value="1"/>
</dbReference>
<evidence type="ECO:0000313" key="14">
    <source>
        <dbReference type="EMBL" id="HIS76250.1"/>
    </source>
</evidence>
<dbReference type="Pfam" id="PF00512">
    <property type="entry name" value="HisKA"/>
    <property type="match status" value="1"/>
</dbReference>
<dbReference type="SUPFAM" id="SSF158472">
    <property type="entry name" value="HAMP domain-like"/>
    <property type="match status" value="1"/>
</dbReference>
<keyword evidence="7 14" id="KW-0418">Kinase</keyword>
<keyword evidence="6 11" id="KW-0812">Transmembrane</keyword>
<dbReference type="InterPro" id="IPR036097">
    <property type="entry name" value="HisK_dim/P_sf"/>
</dbReference>
<comment type="catalytic activity">
    <reaction evidence="1">
        <text>ATP + protein L-histidine = ADP + protein N-phospho-L-histidine.</text>
        <dbReference type="EC" id="2.7.13.3"/>
    </reaction>
</comment>
<dbReference type="Gene3D" id="3.30.565.10">
    <property type="entry name" value="Histidine kinase-like ATPase, C-terminal domain"/>
    <property type="match status" value="1"/>
</dbReference>
<feature type="domain" description="Histidine kinase" evidence="12">
    <location>
        <begin position="262"/>
        <end position="481"/>
    </location>
</feature>
<dbReference type="PANTHER" id="PTHR45528">
    <property type="entry name" value="SENSOR HISTIDINE KINASE CPXA"/>
    <property type="match status" value="1"/>
</dbReference>
<name>A0A9D1JZG7_9FIRM</name>
<dbReference type="PANTHER" id="PTHR45528:SF8">
    <property type="entry name" value="HISTIDINE KINASE"/>
    <property type="match status" value="1"/>
</dbReference>
<feature type="transmembrane region" description="Helical" evidence="11">
    <location>
        <begin position="165"/>
        <end position="186"/>
    </location>
</feature>
<dbReference type="PROSITE" id="PS50885">
    <property type="entry name" value="HAMP"/>
    <property type="match status" value="1"/>
</dbReference>
<reference evidence="14" key="2">
    <citation type="journal article" date="2021" name="PeerJ">
        <title>Extensive microbial diversity within the chicken gut microbiome revealed by metagenomics and culture.</title>
        <authorList>
            <person name="Gilroy R."/>
            <person name="Ravi A."/>
            <person name="Getino M."/>
            <person name="Pursley I."/>
            <person name="Horton D.L."/>
            <person name="Alikhan N.F."/>
            <person name="Baker D."/>
            <person name="Gharbi K."/>
            <person name="Hall N."/>
            <person name="Watson M."/>
            <person name="Adriaenssens E.M."/>
            <person name="Foster-Nyarko E."/>
            <person name="Jarju S."/>
            <person name="Secka A."/>
            <person name="Antonio M."/>
            <person name="Oren A."/>
            <person name="Chaudhuri R.R."/>
            <person name="La Ragione R."/>
            <person name="Hildebrand F."/>
            <person name="Pallen M.J."/>
        </authorList>
    </citation>
    <scope>NUCLEOTIDE SEQUENCE</scope>
    <source>
        <strain evidence="14">CHK199-13235</strain>
    </source>
</reference>
<reference evidence="14" key="1">
    <citation type="submission" date="2020-10" db="EMBL/GenBank/DDBJ databases">
        <authorList>
            <person name="Gilroy R."/>
        </authorList>
    </citation>
    <scope>NUCLEOTIDE SEQUENCE</scope>
    <source>
        <strain evidence="14">CHK199-13235</strain>
    </source>
</reference>
<evidence type="ECO:0000256" key="2">
    <source>
        <dbReference type="ARBA" id="ARBA00004141"/>
    </source>
</evidence>
<dbReference type="GO" id="GO:0000155">
    <property type="term" value="F:phosphorelay sensor kinase activity"/>
    <property type="evidence" value="ECO:0007669"/>
    <property type="project" value="InterPro"/>
</dbReference>
<evidence type="ECO:0000313" key="15">
    <source>
        <dbReference type="Proteomes" id="UP000824002"/>
    </source>
</evidence>
<evidence type="ECO:0000256" key="3">
    <source>
        <dbReference type="ARBA" id="ARBA00012438"/>
    </source>
</evidence>
<dbReference type="GO" id="GO:0005886">
    <property type="term" value="C:plasma membrane"/>
    <property type="evidence" value="ECO:0007669"/>
    <property type="project" value="TreeGrafter"/>
</dbReference>
<dbReference type="CDD" id="cd00082">
    <property type="entry name" value="HisKA"/>
    <property type="match status" value="1"/>
</dbReference>
<dbReference type="Proteomes" id="UP000824002">
    <property type="component" value="Unassembled WGS sequence"/>
</dbReference>
<keyword evidence="10 11" id="KW-0472">Membrane</keyword>
<dbReference type="InterPro" id="IPR003594">
    <property type="entry name" value="HATPase_dom"/>
</dbReference>